<dbReference type="Proteomes" id="UP000005707">
    <property type="component" value="Unassembled WGS sequence"/>
</dbReference>
<dbReference type="InterPro" id="IPR009526">
    <property type="entry name" value="DUF1146"/>
</dbReference>
<reference evidence="2 3" key="2">
    <citation type="journal article" date="2013" name="PLoS ONE">
        <title>INDIGO - INtegrated Data Warehouse of MIcrobial GenOmes with Examples from the Red Sea Extremophiles.</title>
        <authorList>
            <person name="Alam I."/>
            <person name="Antunes A."/>
            <person name="Kamau A.A."/>
            <person name="Ba Alawi W."/>
            <person name="Kalkatawi M."/>
            <person name="Stingl U."/>
            <person name="Bajic V.B."/>
        </authorList>
    </citation>
    <scope>NUCLEOTIDE SEQUENCE [LARGE SCALE GENOMIC DNA]</scope>
    <source>
        <strain evidence="2 3">SSD-17B</strain>
    </source>
</reference>
<dbReference type="AlphaFoldDB" id="U2E998"/>
<sequence length="73" mass="8792">MELKVRFILQFVTYLFILPIVWKSLMSLDVSKLFKKNHIYEVRAFYFVVTIALTKLVADFFIDLMYLVYNIMS</sequence>
<evidence type="ECO:0000313" key="3">
    <source>
        <dbReference type="Proteomes" id="UP000005707"/>
    </source>
</evidence>
<evidence type="ECO:0008006" key="4">
    <source>
        <dbReference type="Google" id="ProtNLM"/>
    </source>
</evidence>
<dbReference type="InParanoid" id="U2E998"/>
<name>U2E998_9MOLU</name>
<keyword evidence="1" id="KW-1133">Transmembrane helix</keyword>
<dbReference type="Pfam" id="PF06612">
    <property type="entry name" value="DUF1146"/>
    <property type="match status" value="1"/>
</dbReference>
<feature type="transmembrane region" description="Helical" evidence="1">
    <location>
        <begin position="45"/>
        <end position="69"/>
    </location>
</feature>
<gene>
    <name evidence="2" type="ORF">HLPCO_002558</name>
</gene>
<accession>U2E998</accession>
<reference evidence="2 3" key="1">
    <citation type="journal article" date="2011" name="J. Bacteriol.">
        <title>Genome sequence of Haloplasma contractile, an unusual contractile bacterium from a deep-sea anoxic brine lake.</title>
        <authorList>
            <person name="Antunes A."/>
            <person name="Alam I."/>
            <person name="El Dorry H."/>
            <person name="Siam R."/>
            <person name="Robertson A."/>
            <person name="Bajic V.B."/>
            <person name="Stingl U."/>
        </authorList>
    </citation>
    <scope>NUCLEOTIDE SEQUENCE [LARGE SCALE GENOMIC DNA]</scope>
    <source>
        <strain evidence="2 3">SSD-17B</strain>
    </source>
</reference>
<protein>
    <recommendedName>
        <fullName evidence="4">DUF1146 domain-containing protein</fullName>
    </recommendedName>
</protein>
<keyword evidence="1" id="KW-0812">Transmembrane</keyword>
<organism evidence="2 3">
    <name type="scientific">Haloplasma contractile SSD-17B</name>
    <dbReference type="NCBI Taxonomy" id="1033810"/>
    <lineage>
        <taxon>Bacteria</taxon>
        <taxon>Bacillati</taxon>
        <taxon>Mycoplasmatota</taxon>
        <taxon>Mollicutes</taxon>
        <taxon>Haloplasmatales</taxon>
        <taxon>Haloplasmataceae</taxon>
        <taxon>Haloplasma</taxon>
    </lineage>
</organism>
<dbReference type="STRING" id="1033810.HLPCO_002558"/>
<comment type="caution">
    <text evidence="2">The sequence shown here is derived from an EMBL/GenBank/DDBJ whole genome shotgun (WGS) entry which is preliminary data.</text>
</comment>
<feature type="transmembrane region" description="Helical" evidence="1">
    <location>
        <begin position="7"/>
        <end position="25"/>
    </location>
</feature>
<dbReference type="OrthoDB" id="1651016at2"/>
<keyword evidence="3" id="KW-1185">Reference proteome</keyword>
<dbReference type="FunCoup" id="U2E998">
    <property type="interactions" value="38"/>
</dbReference>
<evidence type="ECO:0000313" key="2">
    <source>
        <dbReference type="EMBL" id="ERJ11436.1"/>
    </source>
</evidence>
<dbReference type="RefSeq" id="WP_008826621.1">
    <property type="nucleotide sequence ID" value="NZ_AFNU02000011.1"/>
</dbReference>
<keyword evidence="1" id="KW-0472">Membrane</keyword>
<dbReference type="EMBL" id="AFNU02000011">
    <property type="protein sequence ID" value="ERJ11436.1"/>
    <property type="molecule type" value="Genomic_DNA"/>
</dbReference>
<evidence type="ECO:0000256" key="1">
    <source>
        <dbReference type="SAM" id="Phobius"/>
    </source>
</evidence>
<proteinExistence type="predicted"/>